<dbReference type="EMBL" id="OY882864">
    <property type="protein sequence ID" value="CAK6447551.1"/>
    <property type="molecule type" value="Genomic_DNA"/>
</dbReference>
<sequence length="94" mass="10935">MKVFLITIVIFLILVHKTSGSMNKLHYRIKPMKSEITCEKGKGICRKKCRQSEVELHYCFENNQLCCVDSSSTIISYVKEEFKIEYTTSSQPSY</sequence>
<feature type="chain" id="PRO_5044994579" description="Beta-defensin" evidence="6">
    <location>
        <begin position="21"/>
        <end position="94"/>
    </location>
</feature>
<dbReference type="Proteomes" id="UP001314169">
    <property type="component" value="Chromosome 7"/>
</dbReference>
<accession>A0ABP0AFD6</accession>
<evidence type="ECO:0000313" key="8">
    <source>
        <dbReference type="EMBL" id="CAK6447551.1"/>
    </source>
</evidence>
<dbReference type="InterPro" id="IPR025933">
    <property type="entry name" value="Beta_defensin_dom"/>
</dbReference>
<keyword evidence="5" id="KW-1015">Disulfide bond</keyword>
<keyword evidence="4 6" id="KW-0732">Signal</keyword>
<reference evidence="8" key="1">
    <citation type="submission" date="2023-12" db="EMBL/GenBank/DDBJ databases">
        <authorList>
            <person name="Brown T."/>
        </authorList>
    </citation>
    <scope>NUCLEOTIDE SEQUENCE</scope>
</reference>
<evidence type="ECO:0000256" key="4">
    <source>
        <dbReference type="ARBA" id="ARBA00022729"/>
    </source>
</evidence>
<evidence type="ECO:0000259" key="7">
    <source>
        <dbReference type="Pfam" id="PF13841"/>
    </source>
</evidence>
<evidence type="ECO:0000256" key="1">
    <source>
        <dbReference type="ARBA" id="ARBA00004613"/>
    </source>
</evidence>
<feature type="signal peptide" evidence="6">
    <location>
        <begin position="1"/>
        <end position="20"/>
    </location>
</feature>
<evidence type="ECO:0000313" key="9">
    <source>
        <dbReference type="Proteomes" id="UP001314169"/>
    </source>
</evidence>
<comment type="function">
    <text evidence="6">Has antibacterial activity.</text>
</comment>
<keyword evidence="6" id="KW-0929">Antimicrobial</keyword>
<comment type="subcellular location">
    <subcellularLocation>
        <location evidence="1 6">Secreted</location>
    </subcellularLocation>
</comment>
<comment type="similarity">
    <text evidence="2 6">Belongs to the beta-defensin family.</text>
</comment>
<dbReference type="Pfam" id="PF13841">
    <property type="entry name" value="Defensin_beta_2"/>
    <property type="match status" value="1"/>
</dbReference>
<keyword evidence="6" id="KW-0044">Antibiotic</keyword>
<gene>
    <name evidence="8" type="ORF">MPIPNATIZW_LOCUS15857</name>
</gene>
<name>A0ABP0AFD6_PIPNA</name>
<protein>
    <recommendedName>
        <fullName evidence="6">Beta-defensin</fullName>
    </recommendedName>
</protein>
<proteinExistence type="inferred from homology"/>
<evidence type="ECO:0000256" key="6">
    <source>
        <dbReference type="RuleBase" id="RU231113"/>
    </source>
</evidence>
<evidence type="ECO:0000256" key="5">
    <source>
        <dbReference type="ARBA" id="ARBA00023157"/>
    </source>
</evidence>
<keyword evidence="6" id="KW-0211">Defensin</keyword>
<feature type="domain" description="Beta-defensin" evidence="7">
    <location>
        <begin position="37"/>
        <end position="67"/>
    </location>
</feature>
<evidence type="ECO:0000256" key="2">
    <source>
        <dbReference type="ARBA" id="ARBA00007371"/>
    </source>
</evidence>
<keyword evidence="3 6" id="KW-0964">Secreted</keyword>
<evidence type="ECO:0000256" key="3">
    <source>
        <dbReference type="ARBA" id="ARBA00022525"/>
    </source>
</evidence>
<organism evidence="8 9">
    <name type="scientific">Pipistrellus nathusii</name>
    <name type="common">Nathusius' pipistrelle</name>
    <dbReference type="NCBI Taxonomy" id="59473"/>
    <lineage>
        <taxon>Eukaryota</taxon>
        <taxon>Metazoa</taxon>
        <taxon>Chordata</taxon>
        <taxon>Craniata</taxon>
        <taxon>Vertebrata</taxon>
        <taxon>Euteleostomi</taxon>
        <taxon>Mammalia</taxon>
        <taxon>Eutheria</taxon>
        <taxon>Laurasiatheria</taxon>
        <taxon>Chiroptera</taxon>
        <taxon>Yangochiroptera</taxon>
        <taxon>Vespertilionidae</taxon>
        <taxon>Pipistrellus</taxon>
    </lineage>
</organism>
<keyword evidence="9" id="KW-1185">Reference proteome</keyword>